<comment type="caution">
    <text evidence="7">The sequence shown here is derived from an EMBL/GenBank/DDBJ whole genome shotgun (WGS) entry which is preliminary data.</text>
</comment>
<dbReference type="PROSITE" id="PS51257">
    <property type="entry name" value="PROKAR_LIPOPROTEIN"/>
    <property type="match status" value="1"/>
</dbReference>
<dbReference type="Pfam" id="PF02104">
    <property type="entry name" value="SURF1"/>
    <property type="match status" value="1"/>
</dbReference>
<dbReference type="PROSITE" id="PS50895">
    <property type="entry name" value="SURF1"/>
    <property type="match status" value="1"/>
</dbReference>
<dbReference type="PANTHER" id="PTHR23427">
    <property type="entry name" value="SURFEIT LOCUS PROTEIN"/>
    <property type="match status" value="1"/>
</dbReference>
<organism evidence="7 8">
    <name type="scientific">Tritonibacter litoralis</name>
    <dbReference type="NCBI Taxonomy" id="2662264"/>
    <lineage>
        <taxon>Bacteria</taxon>
        <taxon>Pseudomonadati</taxon>
        <taxon>Pseudomonadota</taxon>
        <taxon>Alphaproteobacteria</taxon>
        <taxon>Rhodobacterales</taxon>
        <taxon>Paracoccaceae</taxon>
        <taxon>Tritonibacter</taxon>
    </lineage>
</organism>
<reference evidence="7 8" key="1">
    <citation type="submission" date="2019-10" db="EMBL/GenBank/DDBJ databases">
        <title>Epibacterium sp. nov., isolated from seawater.</title>
        <authorList>
            <person name="Zhang X."/>
            <person name="Li N."/>
        </authorList>
    </citation>
    <scope>NUCLEOTIDE SEQUENCE [LARGE SCALE GENOMIC DNA]</scope>
    <source>
        <strain evidence="7 8">SM1979</strain>
    </source>
</reference>
<evidence type="ECO:0000256" key="4">
    <source>
        <dbReference type="ARBA" id="ARBA00022989"/>
    </source>
</evidence>
<sequence length="227" mass="24739">MRSFWFLAIVGGLGCAILLGLGTWQLKRLSWKEAVLAEIGASLVATPTPIETPVDPIKDRFRAVTASGTFEAGEIHVWTTLKGQGAGYRIIAPFETKDHGRILVDRGFAPAADKQTARPLGDATLIGNLHWPDEISGFTPDPDRTGNVWYARDIAQMAAELQTQEILLVLRQSPKGSEALTPMPIDTAGIPNDHLQYAITWFSLALIWGGMTAYFLRRAGTQPKGSN</sequence>
<evidence type="ECO:0000256" key="6">
    <source>
        <dbReference type="RuleBase" id="RU363076"/>
    </source>
</evidence>
<dbReference type="EMBL" id="WIBF01000008">
    <property type="protein sequence ID" value="MQQ09426.1"/>
    <property type="molecule type" value="Genomic_DNA"/>
</dbReference>
<dbReference type="AlphaFoldDB" id="A0A843YED3"/>
<keyword evidence="3 6" id="KW-0812">Transmembrane</keyword>
<dbReference type="PANTHER" id="PTHR23427:SF2">
    <property type="entry name" value="SURFEIT LOCUS PROTEIN 1"/>
    <property type="match status" value="1"/>
</dbReference>
<dbReference type="InterPro" id="IPR002994">
    <property type="entry name" value="Surf1/Shy1"/>
</dbReference>
<keyword evidence="8" id="KW-1185">Reference proteome</keyword>
<keyword evidence="5 6" id="KW-0472">Membrane</keyword>
<proteinExistence type="inferred from homology"/>
<dbReference type="CDD" id="cd06662">
    <property type="entry name" value="SURF1"/>
    <property type="match status" value="1"/>
</dbReference>
<comment type="caution">
    <text evidence="6">Lacks conserved residue(s) required for the propagation of feature annotation.</text>
</comment>
<dbReference type="InterPro" id="IPR045214">
    <property type="entry name" value="Surf1/Surf4"/>
</dbReference>
<comment type="similarity">
    <text evidence="2 6">Belongs to the SURF1 family.</text>
</comment>
<keyword evidence="6" id="KW-1003">Cell membrane</keyword>
<feature type="transmembrane region" description="Helical" evidence="6">
    <location>
        <begin position="195"/>
        <end position="216"/>
    </location>
</feature>
<evidence type="ECO:0000256" key="2">
    <source>
        <dbReference type="ARBA" id="ARBA00007165"/>
    </source>
</evidence>
<dbReference type="Proteomes" id="UP000444174">
    <property type="component" value="Unassembled WGS sequence"/>
</dbReference>
<gene>
    <name evidence="7" type="ORF">GFB49_13240</name>
</gene>
<evidence type="ECO:0000313" key="7">
    <source>
        <dbReference type="EMBL" id="MQQ09426.1"/>
    </source>
</evidence>
<protein>
    <recommendedName>
        <fullName evidence="6">SURF1-like protein</fullName>
    </recommendedName>
</protein>
<evidence type="ECO:0000256" key="3">
    <source>
        <dbReference type="ARBA" id="ARBA00022692"/>
    </source>
</evidence>
<name>A0A843YED3_9RHOB</name>
<accession>A0A843YED3</accession>
<keyword evidence="4 6" id="KW-1133">Transmembrane helix</keyword>
<dbReference type="RefSeq" id="WP_153216374.1">
    <property type="nucleotide sequence ID" value="NZ_WIBF01000008.1"/>
</dbReference>
<evidence type="ECO:0000256" key="1">
    <source>
        <dbReference type="ARBA" id="ARBA00004370"/>
    </source>
</evidence>
<dbReference type="GO" id="GO:0005886">
    <property type="term" value="C:plasma membrane"/>
    <property type="evidence" value="ECO:0007669"/>
    <property type="project" value="UniProtKB-SubCell"/>
</dbReference>
<evidence type="ECO:0000256" key="5">
    <source>
        <dbReference type="ARBA" id="ARBA00023136"/>
    </source>
</evidence>
<comment type="subcellular location">
    <subcellularLocation>
        <location evidence="6">Cell membrane</location>
        <topology evidence="6">Multi-pass membrane protein</topology>
    </subcellularLocation>
    <subcellularLocation>
        <location evidence="1">Membrane</location>
    </subcellularLocation>
</comment>
<evidence type="ECO:0000313" key="8">
    <source>
        <dbReference type="Proteomes" id="UP000444174"/>
    </source>
</evidence>